<keyword evidence="6" id="KW-1015">Disulfide bond</keyword>
<reference evidence="9" key="1">
    <citation type="submission" date="2025-08" db="UniProtKB">
        <authorList>
            <consortium name="Ensembl"/>
        </authorList>
    </citation>
    <scope>IDENTIFICATION</scope>
</reference>
<name>A0A8C6C795_MONMO</name>
<evidence type="ECO:0000256" key="4">
    <source>
        <dbReference type="ARBA" id="ARBA00022729"/>
    </source>
</evidence>
<dbReference type="GeneTree" id="ENSGT01010000229872"/>
<dbReference type="GO" id="GO:0033130">
    <property type="term" value="F:acetylcholine receptor binding"/>
    <property type="evidence" value="ECO:0007669"/>
    <property type="project" value="TreeGrafter"/>
</dbReference>
<keyword evidence="5" id="KW-0472">Membrane</keyword>
<evidence type="ECO:0008006" key="11">
    <source>
        <dbReference type="Google" id="ProtNLM"/>
    </source>
</evidence>
<dbReference type="AlphaFoldDB" id="A0A8C6C795"/>
<evidence type="ECO:0000313" key="9">
    <source>
        <dbReference type="Ensembl" id="ENSMMNP00015026670.1"/>
    </source>
</evidence>
<dbReference type="PANTHER" id="PTHR32217:SF5">
    <property type="entry name" value="LYMPHOCYTE ANTIGEN 6H"/>
    <property type="match status" value="1"/>
</dbReference>
<dbReference type="Proteomes" id="UP000694561">
    <property type="component" value="Unplaced"/>
</dbReference>
<keyword evidence="8" id="KW-0449">Lipoprotein</keyword>
<proteinExistence type="predicted"/>
<dbReference type="InterPro" id="IPR051445">
    <property type="entry name" value="LY6H/LY6L_nAChR_modulators"/>
</dbReference>
<evidence type="ECO:0000256" key="1">
    <source>
        <dbReference type="ARBA" id="ARBA00004609"/>
    </source>
</evidence>
<evidence type="ECO:0000256" key="5">
    <source>
        <dbReference type="ARBA" id="ARBA00023136"/>
    </source>
</evidence>
<dbReference type="Ensembl" id="ENSMMNT00015029322.1">
    <property type="protein sequence ID" value="ENSMMNP00015026670.1"/>
    <property type="gene ID" value="ENSMMNG00015019526.1"/>
</dbReference>
<dbReference type="GO" id="GO:0030550">
    <property type="term" value="F:acetylcholine receptor inhibitor activity"/>
    <property type="evidence" value="ECO:0007669"/>
    <property type="project" value="TreeGrafter"/>
</dbReference>
<keyword evidence="4" id="KW-0732">Signal</keyword>
<dbReference type="GO" id="GO:0098552">
    <property type="term" value="C:side of membrane"/>
    <property type="evidence" value="ECO:0007669"/>
    <property type="project" value="UniProtKB-KW"/>
</dbReference>
<dbReference type="PANTHER" id="PTHR32217">
    <property type="entry name" value="LYMPHOCYTE ANTIGEN 6H"/>
    <property type="match status" value="1"/>
</dbReference>
<keyword evidence="3" id="KW-0336">GPI-anchor</keyword>
<keyword evidence="2" id="KW-1003">Cell membrane</keyword>
<evidence type="ECO:0000256" key="6">
    <source>
        <dbReference type="ARBA" id="ARBA00023157"/>
    </source>
</evidence>
<keyword evidence="10" id="KW-1185">Reference proteome</keyword>
<evidence type="ECO:0000313" key="10">
    <source>
        <dbReference type="Proteomes" id="UP000694561"/>
    </source>
</evidence>
<dbReference type="SUPFAM" id="SSF57302">
    <property type="entry name" value="Snake toxin-like"/>
    <property type="match status" value="1"/>
</dbReference>
<accession>A0A8C6C795</accession>
<evidence type="ECO:0000256" key="7">
    <source>
        <dbReference type="ARBA" id="ARBA00023180"/>
    </source>
</evidence>
<dbReference type="GO" id="GO:0045202">
    <property type="term" value="C:synapse"/>
    <property type="evidence" value="ECO:0007669"/>
    <property type="project" value="GOC"/>
</dbReference>
<organism evidence="9 10">
    <name type="scientific">Monodon monoceros</name>
    <name type="common">Narwhal</name>
    <name type="synonym">Ceratodon monodon</name>
    <dbReference type="NCBI Taxonomy" id="40151"/>
    <lineage>
        <taxon>Eukaryota</taxon>
        <taxon>Metazoa</taxon>
        <taxon>Chordata</taxon>
        <taxon>Craniata</taxon>
        <taxon>Vertebrata</taxon>
        <taxon>Euteleostomi</taxon>
        <taxon>Mammalia</taxon>
        <taxon>Eutheria</taxon>
        <taxon>Laurasiatheria</taxon>
        <taxon>Artiodactyla</taxon>
        <taxon>Whippomorpha</taxon>
        <taxon>Cetacea</taxon>
        <taxon>Odontoceti</taxon>
        <taxon>Monodontidae</taxon>
        <taxon>Monodon</taxon>
    </lineage>
</organism>
<dbReference type="GO" id="GO:0005886">
    <property type="term" value="C:plasma membrane"/>
    <property type="evidence" value="ECO:0007669"/>
    <property type="project" value="UniProtKB-SubCell"/>
</dbReference>
<evidence type="ECO:0000256" key="2">
    <source>
        <dbReference type="ARBA" id="ARBA00022475"/>
    </source>
</evidence>
<protein>
    <recommendedName>
        <fullName evidence="11">UPAR/Ly6 domain-containing protein</fullName>
    </recommendedName>
</protein>
<dbReference type="InterPro" id="IPR045860">
    <property type="entry name" value="Snake_toxin-like_sf"/>
</dbReference>
<sequence>TQPSCPLSLGLCPCPAPALSLWCYTCYGISNVGKLSQCQPTQCNWSPAVCFRGDLTTAMGSGEFPAPRACGWVEGGGSGNGRGHTVLAASITPKSEVWGVTCCAKDLCDGVAPTGRSLWALAAGLLLSLGPTFLWVLL</sequence>
<evidence type="ECO:0000256" key="3">
    <source>
        <dbReference type="ARBA" id="ARBA00022622"/>
    </source>
</evidence>
<keyword evidence="7" id="KW-0325">Glycoprotein</keyword>
<reference evidence="9" key="2">
    <citation type="submission" date="2025-09" db="UniProtKB">
        <authorList>
            <consortium name="Ensembl"/>
        </authorList>
    </citation>
    <scope>IDENTIFICATION</scope>
</reference>
<comment type="subcellular location">
    <subcellularLocation>
        <location evidence="1">Cell membrane</location>
        <topology evidence="1">Lipid-anchor</topology>
        <topology evidence="1">GPI-anchor</topology>
    </subcellularLocation>
</comment>
<evidence type="ECO:0000256" key="8">
    <source>
        <dbReference type="ARBA" id="ARBA00023288"/>
    </source>
</evidence>
<dbReference type="GO" id="GO:0095500">
    <property type="term" value="P:acetylcholine receptor signaling pathway"/>
    <property type="evidence" value="ECO:0007669"/>
    <property type="project" value="TreeGrafter"/>
</dbReference>